<dbReference type="SMART" id="SM00903">
    <property type="entry name" value="Flavin_Reduct"/>
    <property type="match status" value="1"/>
</dbReference>
<dbReference type="RefSeq" id="WP_247030056.1">
    <property type="nucleotide sequence ID" value="NZ_JALKCH010000009.1"/>
</dbReference>
<dbReference type="GO" id="GO:0016787">
    <property type="term" value="F:hydrolase activity"/>
    <property type="evidence" value="ECO:0007669"/>
    <property type="project" value="UniProtKB-KW"/>
</dbReference>
<dbReference type="Pfam" id="PF01613">
    <property type="entry name" value="Flavin_Reduct"/>
    <property type="match status" value="1"/>
</dbReference>
<gene>
    <name evidence="4" type="ORF">MWN34_14680</name>
</gene>
<dbReference type="SUPFAM" id="SSF53474">
    <property type="entry name" value="alpha/beta-Hydrolases"/>
    <property type="match status" value="1"/>
</dbReference>
<dbReference type="Gene3D" id="3.90.79.10">
    <property type="entry name" value="Nucleoside Triphosphate Pyrophosphohydrolase"/>
    <property type="match status" value="1"/>
</dbReference>
<dbReference type="PRINTS" id="PR00111">
    <property type="entry name" value="ABHYDROLASE"/>
</dbReference>
<feature type="domain" description="Flavin reductase like" evidence="3">
    <location>
        <begin position="312"/>
        <end position="455"/>
    </location>
</feature>
<comment type="similarity">
    <text evidence="1">Belongs to the non-flavoprotein flavin reductase family.</text>
</comment>
<dbReference type="InterPro" id="IPR029058">
    <property type="entry name" value="AB_hydrolase_fold"/>
</dbReference>
<dbReference type="SUPFAM" id="SSF50475">
    <property type="entry name" value="FMN-binding split barrel"/>
    <property type="match status" value="1"/>
</dbReference>
<dbReference type="Proteomes" id="UP001203284">
    <property type="component" value="Unassembled WGS sequence"/>
</dbReference>
<organism evidence="4 5">
    <name type="scientific">Ancylobacter crimeensis</name>
    <dbReference type="NCBI Taxonomy" id="2579147"/>
    <lineage>
        <taxon>Bacteria</taxon>
        <taxon>Pseudomonadati</taxon>
        <taxon>Pseudomonadota</taxon>
        <taxon>Alphaproteobacteria</taxon>
        <taxon>Hyphomicrobiales</taxon>
        <taxon>Xanthobacteraceae</taxon>
        <taxon>Ancylobacter</taxon>
    </lineage>
</organism>
<proteinExistence type="inferred from homology"/>
<dbReference type="PRINTS" id="PR00412">
    <property type="entry name" value="EPOXHYDRLASE"/>
</dbReference>
<dbReference type="InterPro" id="IPR050268">
    <property type="entry name" value="NADH-dep_flavin_reductase"/>
</dbReference>
<protein>
    <submittedName>
        <fullName evidence="4">Alpha/beta fold hydrolase</fullName>
    </submittedName>
</protein>
<evidence type="ECO:0000256" key="2">
    <source>
        <dbReference type="ARBA" id="ARBA00023002"/>
    </source>
</evidence>
<dbReference type="Gene3D" id="2.30.110.10">
    <property type="entry name" value="Electron Transport, Fmn-binding Protein, Chain A"/>
    <property type="match status" value="1"/>
</dbReference>
<evidence type="ECO:0000313" key="4">
    <source>
        <dbReference type="EMBL" id="MCK0198157.1"/>
    </source>
</evidence>
<comment type="caution">
    <text evidence="4">The sequence shown here is derived from an EMBL/GenBank/DDBJ whole genome shotgun (WGS) entry which is preliminary data.</text>
</comment>
<accession>A0ABT0DDY8</accession>
<dbReference type="InterPro" id="IPR012349">
    <property type="entry name" value="Split_barrel_FMN-bd"/>
</dbReference>
<dbReference type="Gene3D" id="3.40.50.1820">
    <property type="entry name" value="alpha/beta hydrolase"/>
    <property type="match status" value="1"/>
</dbReference>
<keyword evidence="4" id="KW-0378">Hydrolase</keyword>
<name>A0ABT0DDY8_9HYPH</name>
<dbReference type="PANTHER" id="PTHR30466:SF11">
    <property type="entry name" value="FLAVIN-DEPENDENT MONOOXYGENASE, REDUCTASE SUBUNIT HSAB"/>
    <property type="match status" value="1"/>
</dbReference>
<sequence length="610" mass="63644">MAEPAESVPHLAGAGLVVHGGRDGAPVHTRFRRAGAGLPVVLIHGVGMAGEAWEPQIAALRTRFDVIAIDMLGHGGSSLPATDARLSDYADQVIAVLDALGLPAAAVIGHSMGALVALETALAYPARVLGVAALNAVFCRTQEQRDAVLARADALAAENAQAQAASRTASHDAAIARWFGEPVPASLDAAAAQVRRLLAAGDPVGYARTYRLFATSDDAHGERLSSLAVPALFLTAEDDPNSTPAMSAAMAAIAPQGRCEVIAGARHMMNLTAPDEVTGRLVRFLDGLSGASGERAAALIAAFDTRAFRQALGSFLTGVTVVTTRQADGEPRGFTANSFSSVSLDPPLVLVCLARTASSFETFTAAGHFAVSVLSAVQRDVSALFASKQPDKFAQSRWHEGPAGSPVIDGAAAWFDCRRHSIVEAGDHVILIGEVAGFGASAAAPLGYCRGAYVDLALSQEVVAARDEPAKVGAILERNGAVLLVENAGGLFDLPTGSRLEPQDNPRSLRAALDRLGAPARLDFLFAVFETPNAGHGAVSIYYRGVLEGEPAAGCGARLVTFDAIPWSRLPDEAVRSMLGRYVRERSEDAFGLYVGDTERGTIHPVGRMR</sequence>
<keyword evidence="2" id="KW-0560">Oxidoreductase</keyword>
<dbReference type="Pfam" id="PF00561">
    <property type="entry name" value="Abhydrolase_1"/>
    <property type="match status" value="1"/>
</dbReference>
<dbReference type="PANTHER" id="PTHR30466">
    <property type="entry name" value="FLAVIN REDUCTASE"/>
    <property type="match status" value="1"/>
</dbReference>
<evidence type="ECO:0000313" key="5">
    <source>
        <dbReference type="Proteomes" id="UP001203284"/>
    </source>
</evidence>
<dbReference type="InterPro" id="IPR000073">
    <property type="entry name" value="AB_hydrolase_1"/>
</dbReference>
<reference evidence="4 5" key="1">
    <citation type="submission" date="2022-04" db="EMBL/GenBank/DDBJ databases">
        <authorList>
            <person name="Grouzdev D.S."/>
            <person name="Pantiukh K.S."/>
            <person name="Krutkina M.S."/>
        </authorList>
    </citation>
    <scope>NUCLEOTIDE SEQUENCE [LARGE SCALE GENOMIC DNA]</scope>
    <source>
        <strain evidence="4 5">6x-1</strain>
    </source>
</reference>
<keyword evidence="5" id="KW-1185">Reference proteome</keyword>
<evidence type="ECO:0000259" key="3">
    <source>
        <dbReference type="SMART" id="SM00903"/>
    </source>
</evidence>
<dbReference type="InterPro" id="IPR002563">
    <property type="entry name" value="Flavin_Rdtase-like_dom"/>
</dbReference>
<dbReference type="EMBL" id="JALKCH010000009">
    <property type="protein sequence ID" value="MCK0198157.1"/>
    <property type="molecule type" value="Genomic_DNA"/>
</dbReference>
<dbReference type="InterPro" id="IPR000639">
    <property type="entry name" value="Epox_hydrolase-like"/>
</dbReference>
<evidence type="ECO:0000256" key="1">
    <source>
        <dbReference type="ARBA" id="ARBA00008898"/>
    </source>
</evidence>